<evidence type="ECO:0000313" key="7">
    <source>
        <dbReference type="Proteomes" id="UP000321638"/>
    </source>
</evidence>
<gene>
    <name evidence="6" type="primary">tssI</name>
    <name evidence="6" type="ORF">FHP25_10380</name>
</gene>
<dbReference type="EMBL" id="VDUZ01000009">
    <property type="protein sequence ID" value="TXL77162.1"/>
    <property type="molecule type" value="Genomic_DNA"/>
</dbReference>
<dbReference type="SUPFAM" id="SSF69279">
    <property type="entry name" value="Phage tail proteins"/>
    <property type="match status" value="2"/>
</dbReference>
<keyword evidence="3" id="KW-0964">Secreted</keyword>
<dbReference type="PANTHER" id="PTHR32305:SF15">
    <property type="entry name" value="PROTEIN RHSA-RELATED"/>
    <property type="match status" value="1"/>
</dbReference>
<comment type="similarity">
    <text evidence="2">Belongs to the VgrG protein family.</text>
</comment>
<dbReference type="RefSeq" id="WP_147846862.1">
    <property type="nucleotide sequence ID" value="NZ_VDUZ01000009.1"/>
</dbReference>
<comment type="subcellular location">
    <subcellularLocation>
        <location evidence="1">Secreted</location>
    </subcellularLocation>
</comment>
<dbReference type="NCBIfam" id="TIGR01646">
    <property type="entry name" value="vgr_GE"/>
    <property type="match status" value="1"/>
</dbReference>
<dbReference type="OrthoDB" id="9762420at2"/>
<dbReference type="Gene3D" id="2.40.50.230">
    <property type="entry name" value="Gp5 N-terminal domain"/>
    <property type="match status" value="1"/>
</dbReference>
<dbReference type="PANTHER" id="PTHR32305">
    <property type="match status" value="1"/>
</dbReference>
<feature type="domain" description="Gp5/Type VI secretion system Vgr C-terminal trimerisation" evidence="5">
    <location>
        <begin position="474"/>
        <end position="567"/>
    </location>
</feature>
<dbReference type="NCBIfam" id="TIGR03361">
    <property type="entry name" value="VI_Rhs_Vgr"/>
    <property type="match status" value="1"/>
</dbReference>
<keyword evidence="7" id="KW-1185">Reference proteome</keyword>
<protein>
    <submittedName>
        <fullName evidence="6">Type VI secretion system tip protein VgrG</fullName>
    </submittedName>
</protein>
<name>A0A5C8PQF4_9HYPH</name>
<dbReference type="InterPro" id="IPR050708">
    <property type="entry name" value="T6SS_VgrG/RHS"/>
</dbReference>
<dbReference type="AlphaFoldDB" id="A0A5C8PQF4"/>
<dbReference type="InterPro" id="IPR054030">
    <property type="entry name" value="Gp5_Vgr_C"/>
</dbReference>
<dbReference type="Pfam" id="PF04717">
    <property type="entry name" value="Phage_base_V"/>
    <property type="match status" value="1"/>
</dbReference>
<accession>A0A5C8PQF4</accession>
<dbReference type="Pfam" id="PF05954">
    <property type="entry name" value="Phage_GPD"/>
    <property type="match status" value="1"/>
</dbReference>
<comment type="caution">
    <text evidence="6">The sequence shown here is derived from an EMBL/GenBank/DDBJ whole genome shotgun (WGS) entry which is preliminary data.</text>
</comment>
<proteinExistence type="inferred from homology"/>
<organism evidence="6 7">
    <name type="scientific">Vineibacter terrae</name>
    <dbReference type="NCBI Taxonomy" id="2586908"/>
    <lineage>
        <taxon>Bacteria</taxon>
        <taxon>Pseudomonadati</taxon>
        <taxon>Pseudomonadota</taxon>
        <taxon>Alphaproteobacteria</taxon>
        <taxon>Hyphomicrobiales</taxon>
        <taxon>Vineibacter</taxon>
    </lineage>
</organism>
<dbReference type="GO" id="GO:0005576">
    <property type="term" value="C:extracellular region"/>
    <property type="evidence" value="ECO:0007669"/>
    <property type="project" value="UniProtKB-SubCell"/>
</dbReference>
<reference evidence="6 7" key="1">
    <citation type="submission" date="2019-06" db="EMBL/GenBank/DDBJ databases">
        <title>New taxonomy in bacterial strain CC-CFT640, isolated from vineyard.</title>
        <authorList>
            <person name="Lin S.-Y."/>
            <person name="Tsai C.-F."/>
            <person name="Young C.-C."/>
        </authorList>
    </citation>
    <scope>NUCLEOTIDE SEQUENCE [LARGE SCALE GENOMIC DNA]</scope>
    <source>
        <strain evidence="6 7">CC-CFT640</strain>
    </source>
</reference>
<dbReference type="InterPro" id="IPR006533">
    <property type="entry name" value="T6SS_Vgr_RhsGE"/>
</dbReference>
<evidence type="ECO:0000259" key="5">
    <source>
        <dbReference type="Pfam" id="PF22178"/>
    </source>
</evidence>
<evidence type="ECO:0000256" key="3">
    <source>
        <dbReference type="ARBA" id="ARBA00022525"/>
    </source>
</evidence>
<dbReference type="Gene3D" id="2.30.110.50">
    <property type="match status" value="1"/>
</dbReference>
<sequence length="616" mass="68860">MARFTQNTKFLQIQCAALGNDDLILQGFSGEEAVSELYRFRVDAISPKETIAPTAILNQPAGIVIGEPDGTYKRWFHGIISNFSQYGLARSFVDGEKYYRYRFDVVPKLWLLTQNTECRIFQEMTTKDVITSVLSEFGISPAEMPSEPGRTWETCVQYMESDFAFISRLMEQEGWFYFHKFTQSAHALHITDKATSYYPIEFGPAVFLGHKNKQTHVLDSWELEQRILPTQWETGDFSYLKVSQSAAKPSTVLPKPASGPLTVYDFPGGHMDTNDQDEKARNRMAAIETSGVVATGHGSARFMAAGSFFQLKDHYAEGEEGKEWVTSRVHHTCKEASELAGEDDAPMYANSFTCAPKDTPLKPPRKTPRPVIAGTQTAIVSTAEASGDPDSHGRVKVKFHWATRGRRPGESCWVRVAQPFAGPKFGFQYVPQVNDEVIVAFTDGDPDYPLIIGSVHNGKNKYPWDLPSNWTQSGFRTRASGTSKYSGEKSNVLRFEDKGGSEEIWLHAAKNFRREVEYDDKLDVGNDQNQDVKMNRTRKVGMSEKVDIGLDQHIKAGTKITLECGQSKITMDPASITIESVMITVKAQAMLKEEAPMIQIQASGMLILKGGIIFIN</sequence>
<evidence type="ECO:0000259" key="4">
    <source>
        <dbReference type="Pfam" id="PF04717"/>
    </source>
</evidence>
<dbReference type="Gene3D" id="3.55.50.10">
    <property type="entry name" value="Baseplate protein-like domains"/>
    <property type="match status" value="1"/>
</dbReference>
<evidence type="ECO:0000313" key="6">
    <source>
        <dbReference type="EMBL" id="TXL77162.1"/>
    </source>
</evidence>
<evidence type="ECO:0000256" key="2">
    <source>
        <dbReference type="ARBA" id="ARBA00005558"/>
    </source>
</evidence>
<dbReference type="Proteomes" id="UP000321638">
    <property type="component" value="Unassembled WGS sequence"/>
</dbReference>
<dbReference type="Gene3D" id="4.10.220.110">
    <property type="match status" value="1"/>
</dbReference>
<dbReference type="InterPro" id="IPR006531">
    <property type="entry name" value="Gp5/Vgr_OB"/>
</dbReference>
<dbReference type="InterPro" id="IPR017847">
    <property type="entry name" value="T6SS_RhsGE_Vgr_subset"/>
</dbReference>
<evidence type="ECO:0000256" key="1">
    <source>
        <dbReference type="ARBA" id="ARBA00004613"/>
    </source>
</evidence>
<dbReference type="SUPFAM" id="SSF69255">
    <property type="entry name" value="gp5 N-terminal domain-like"/>
    <property type="match status" value="1"/>
</dbReference>
<dbReference type="Pfam" id="PF22178">
    <property type="entry name" value="Gp5_trimer_C"/>
    <property type="match status" value="1"/>
</dbReference>
<dbReference type="SUPFAM" id="SSF69349">
    <property type="entry name" value="Phage fibre proteins"/>
    <property type="match status" value="1"/>
</dbReference>
<feature type="domain" description="Gp5/Type VI secretion system Vgr protein OB-fold" evidence="4">
    <location>
        <begin position="384"/>
        <end position="456"/>
    </location>
</feature>
<dbReference type="InterPro" id="IPR037026">
    <property type="entry name" value="Vgr_OB-fold_dom_sf"/>
</dbReference>